<dbReference type="EMBL" id="MU157898">
    <property type="protein sequence ID" value="KAF9524503.1"/>
    <property type="molecule type" value="Genomic_DNA"/>
</dbReference>
<name>A0A9P6E8U5_9AGAR</name>
<dbReference type="AlphaFoldDB" id="A0A9P6E8U5"/>
<comment type="caution">
    <text evidence="1">The sequence shown here is derived from an EMBL/GenBank/DDBJ whole genome shotgun (WGS) entry which is preliminary data.</text>
</comment>
<proteinExistence type="predicted"/>
<evidence type="ECO:0000313" key="1">
    <source>
        <dbReference type="EMBL" id="KAF9524503.1"/>
    </source>
</evidence>
<reference evidence="1" key="1">
    <citation type="submission" date="2020-11" db="EMBL/GenBank/DDBJ databases">
        <authorList>
            <consortium name="DOE Joint Genome Institute"/>
            <person name="Ahrendt S."/>
            <person name="Riley R."/>
            <person name="Andreopoulos W."/>
            <person name="Labutti K."/>
            <person name="Pangilinan J."/>
            <person name="Ruiz-Duenas F.J."/>
            <person name="Barrasa J.M."/>
            <person name="Sanchez-Garcia M."/>
            <person name="Camarero S."/>
            <person name="Miyauchi S."/>
            <person name="Serrano A."/>
            <person name="Linde D."/>
            <person name="Babiker R."/>
            <person name="Drula E."/>
            <person name="Ayuso-Fernandez I."/>
            <person name="Pacheco R."/>
            <person name="Padilla G."/>
            <person name="Ferreira P."/>
            <person name="Barriuso J."/>
            <person name="Kellner H."/>
            <person name="Castanera R."/>
            <person name="Alfaro M."/>
            <person name="Ramirez L."/>
            <person name="Pisabarro A.G."/>
            <person name="Kuo A."/>
            <person name="Tritt A."/>
            <person name="Lipzen A."/>
            <person name="He G."/>
            <person name="Yan M."/>
            <person name="Ng V."/>
            <person name="Cullen D."/>
            <person name="Martin F."/>
            <person name="Rosso M.-N."/>
            <person name="Henrissat B."/>
            <person name="Hibbett D."/>
            <person name="Martinez A.T."/>
            <person name="Grigoriev I.V."/>
        </authorList>
    </citation>
    <scope>NUCLEOTIDE SEQUENCE</scope>
    <source>
        <strain evidence="1">CBS 506.95</strain>
    </source>
</reference>
<evidence type="ECO:0000313" key="2">
    <source>
        <dbReference type="Proteomes" id="UP000807306"/>
    </source>
</evidence>
<dbReference type="Proteomes" id="UP000807306">
    <property type="component" value="Unassembled WGS sequence"/>
</dbReference>
<organism evidence="1 2">
    <name type="scientific">Crepidotus variabilis</name>
    <dbReference type="NCBI Taxonomy" id="179855"/>
    <lineage>
        <taxon>Eukaryota</taxon>
        <taxon>Fungi</taxon>
        <taxon>Dikarya</taxon>
        <taxon>Basidiomycota</taxon>
        <taxon>Agaricomycotina</taxon>
        <taxon>Agaricomycetes</taxon>
        <taxon>Agaricomycetidae</taxon>
        <taxon>Agaricales</taxon>
        <taxon>Agaricineae</taxon>
        <taxon>Crepidotaceae</taxon>
        <taxon>Crepidotus</taxon>
    </lineage>
</organism>
<protein>
    <submittedName>
        <fullName evidence="1">Uncharacterized protein</fullName>
    </submittedName>
</protein>
<keyword evidence="2" id="KW-1185">Reference proteome</keyword>
<gene>
    <name evidence="1" type="ORF">CPB83DRAFT_861265</name>
</gene>
<sequence>MSRCISRYSVTSLCDHIGLHRIHVWRTVQVPASCQHHNHGRTAGSSLSVVEPW</sequence>
<accession>A0A9P6E8U5</accession>